<gene>
    <name evidence="1" type="ORF">ABVK50_07580</name>
</gene>
<accession>A0AAU8CVK4</accession>
<proteinExistence type="predicted"/>
<reference evidence="1" key="1">
    <citation type="submission" date="2024-06" db="EMBL/GenBank/DDBJ databases">
        <title>Mesorhizobium karijinii sp. nov., a symbiont of the iconic Swainsona formosa from arid Australia.</title>
        <authorList>
            <person name="Hill Y.J."/>
            <person name="Watkin E.L.J."/>
            <person name="O'Hara G.W."/>
            <person name="Terpolilli J."/>
            <person name="Tye M.L."/>
            <person name="Kohlmeier M.G."/>
        </authorList>
    </citation>
    <scope>NUCLEOTIDE SEQUENCE</scope>
    <source>
        <strain evidence="1">WSM2240</strain>
    </source>
</reference>
<evidence type="ECO:0008006" key="2">
    <source>
        <dbReference type="Google" id="ProtNLM"/>
    </source>
</evidence>
<dbReference type="AlphaFoldDB" id="A0AAU8CVK4"/>
<name>A0AAU8CVK4_9HYPH</name>
<dbReference type="RefSeq" id="WP_353642136.1">
    <property type="nucleotide sequence ID" value="NZ_CP159253.1"/>
</dbReference>
<evidence type="ECO:0000313" key="1">
    <source>
        <dbReference type="EMBL" id="XCG50335.1"/>
    </source>
</evidence>
<sequence length="229" mass="25851">MEEPQTPRQLVTSGVTEEQQSQLRSLGDLVLSAYIETGKMRASIALAEHSISILNDLMRQDRESGYSLSTDIPAHISLVQHWPPIAATYAISTLYQFREVLNGFGEWMDASTIKPWLVEPDFVSNALALFEKNFPKWEATRHATAHSAEIRRKVDKNLHSAPLSKGPVRKNKGSTMIMQDTFDGRTMYTTRRGELLKFEATPENYQRLLAVYNLLLSGARVDTSRPLQS</sequence>
<organism evidence="1">
    <name type="scientific">Mesorhizobium sp. WSM2240</name>
    <dbReference type="NCBI Taxonomy" id="3228851"/>
    <lineage>
        <taxon>Bacteria</taxon>
        <taxon>Pseudomonadati</taxon>
        <taxon>Pseudomonadota</taxon>
        <taxon>Alphaproteobacteria</taxon>
        <taxon>Hyphomicrobiales</taxon>
        <taxon>Phyllobacteriaceae</taxon>
        <taxon>Mesorhizobium</taxon>
    </lineage>
</organism>
<dbReference type="EMBL" id="CP159253">
    <property type="protein sequence ID" value="XCG50335.1"/>
    <property type="molecule type" value="Genomic_DNA"/>
</dbReference>
<protein>
    <recommendedName>
        <fullName evidence="2">RiboL-PSP-HEPN domain-containing protein</fullName>
    </recommendedName>
</protein>